<evidence type="ECO:0000313" key="2">
    <source>
        <dbReference type="EMBL" id="TKR81450.1"/>
    </source>
</evidence>
<reference evidence="2" key="3">
    <citation type="journal article" date="2019" name="G3 (Bethesda)">
        <title>Hybrid Assembly of the Genome of the Entomopathogenic Nematode Steinernema carpocapsae Identifies the X-Chromosome.</title>
        <authorList>
            <person name="Serra L."/>
            <person name="Macchietto M."/>
            <person name="Macias-Munoz A."/>
            <person name="McGill C.J."/>
            <person name="Rodriguez I.M."/>
            <person name="Rodriguez B."/>
            <person name="Murad R."/>
            <person name="Mortazavi A."/>
        </authorList>
    </citation>
    <scope>NUCLEOTIDE SEQUENCE</scope>
    <source>
        <strain evidence="2">ALL</strain>
    </source>
</reference>
<feature type="transmembrane region" description="Helical" evidence="1">
    <location>
        <begin position="78"/>
        <end position="96"/>
    </location>
</feature>
<feature type="transmembrane region" description="Helical" evidence="1">
    <location>
        <begin position="102"/>
        <end position="120"/>
    </location>
</feature>
<protein>
    <submittedName>
        <fullName evidence="2">Uncharacterized protein</fullName>
    </submittedName>
</protein>
<dbReference type="AlphaFoldDB" id="A0A4U5NFM0"/>
<comment type="caution">
    <text evidence="2">The sequence shown here is derived from an EMBL/GenBank/DDBJ whole genome shotgun (WGS) entry which is preliminary data.</text>
</comment>
<keyword evidence="1" id="KW-0472">Membrane</keyword>
<feature type="transmembrane region" description="Helical" evidence="1">
    <location>
        <begin position="20"/>
        <end position="43"/>
    </location>
</feature>
<dbReference type="EMBL" id="AZBU02000004">
    <property type="protein sequence ID" value="TKR81450.1"/>
    <property type="molecule type" value="Genomic_DNA"/>
</dbReference>
<proteinExistence type="predicted"/>
<keyword evidence="1" id="KW-0812">Transmembrane</keyword>
<accession>A0A4U5NFM0</accession>
<keyword evidence="1" id="KW-1133">Transmembrane helix</keyword>
<reference evidence="2" key="2">
    <citation type="journal article" date="2015" name="Genome Biol.">
        <title>Comparative genomics of Steinernema reveals deeply conserved gene regulatory networks.</title>
        <authorList>
            <person name="Dillman A.R."/>
            <person name="Macchietto M."/>
            <person name="Porter C.F."/>
            <person name="Rogers A."/>
            <person name="Williams B."/>
            <person name="Antoshechkin I."/>
            <person name="Lee M.M."/>
            <person name="Goodwin Z."/>
            <person name="Lu X."/>
            <person name="Lewis E.E."/>
            <person name="Goodrich-Blair H."/>
            <person name="Stock S.P."/>
            <person name="Adams B.J."/>
            <person name="Sternberg P.W."/>
            <person name="Mortazavi A."/>
        </authorList>
    </citation>
    <scope>NUCLEOTIDE SEQUENCE [LARGE SCALE GENOMIC DNA]</scope>
    <source>
        <strain evidence="2">ALL</strain>
    </source>
</reference>
<gene>
    <name evidence="2" type="ORF">L596_015317</name>
</gene>
<reference evidence="2" key="1">
    <citation type="submission" date="2013-11" db="EMBL/GenBank/DDBJ databases">
        <authorList>
            <person name="Sternberg P."/>
            <person name="Dillman A."/>
            <person name="Macchietto M."/>
        </authorList>
    </citation>
    <scope>NUCLEOTIDE SEQUENCE</scope>
    <source>
        <strain evidence="2">ALL</strain>
    </source>
</reference>
<feature type="transmembrane region" description="Helical" evidence="1">
    <location>
        <begin position="127"/>
        <end position="149"/>
    </location>
</feature>
<dbReference type="OrthoDB" id="10429326at2759"/>
<sequence>MDANQQPSNQRYRQNSVEKFVASALYDLFVAPVLSVMVTVALFSIHCAALVSAAFATFRLSLFGMNSMLVFDDYDVEVYYAIGAATVSVAILSLFLPSDGSPMLSILCSLTTSIFGIGAFKLNSMPLNGIGVAAGLGAAFGAILFWFVLDVDRKAISDVLAKNYEENSELKLKPKVNLKIKRRL</sequence>
<feature type="transmembrane region" description="Helical" evidence="1">
    <location>
        <begin position="49"/>
        <end position="71"/>
    </location>
</feature>
<name>A0A4U5NFM0_STECR</name>
<evidence type="ECO:0000256" key="1">
    <source>
        <dbReference type="SAM" id="Phobius"/>
    </source>
</evidence>
<organism evidence="2">
    <name type="scientific">Steinernema carpocapsae</name>
    <name type="common">Entomopathogenic nematode</name>
    <dbReference type="NCBI Taxonomy" id="34508"/>
    <lineage>
        <taxon>Eukaryota</taxon>
        <taxon>Metazoa</taxon>
        <taxon>Ecdysozoa</taxon>
        <taxon>Nematoda</taxon>
        <taxon>Chromadorea</taxon>
        <taxon>Rhabditida</taxon>
        <taxon>Tylenchina</taxon>
        <taxon>Panagrolaimomorpha</taxon>
        <taxon>Strongyloidoidea</taxon>
        <taxon>Steinernematidae</taxon>
        <taxon>Steinernema</taxon>
    </lineage>
</organism>